<evidence type="ECO:0000313" key="8">
    <source>
        <dbReference type="EMBL" id="KJD47175.1"/>
    </source>
</evidence>
<evidence type="ECO:0000256" key="5">
    <source>
        <dbReference type="SAM" id="MobiDB-lite"/>
    </source>
</evidence>
<accession>A0A0D7X6W4</accession>
<dbReference type="Gene3D" id="3.40.50.1980">
    <property type="entry name" value="Nitrogenase molybdenum iron protein domain"/>
    <property type="match status" value="2"/>
</dbReference>
<organism evidence="8 9">
    <name type="scientific">Paenibacillus terrae</name>
    <dbReference type="NCBI Taxonomy" id="159743"/>
    <lineage>
        <taxon>Bacteria</taxon>
        <taxon>Bacillati</taxon>
        <taxon>Bacillota</taxon>
        <taxon>Bacilli</taxon>
        <taxon>Bacillales</taxon>
        <taxon>Paenibacillaceae</taxon>
        <taxon>Paenibacillus</taxon>
    </lineage>
</organism>
<dbReference type="AlphaFoldDB" id="A0A0D7X6W4"/>
<dbReference type="SUPFAM" id="SSF53807">
    <property type="entry name" value="Helical backbone' metal receptor"/>
    <property type="match status" value="1"/>
</dbReference>
<dbReference type="GO" id="GO:0030288">
    <property type="term" value="C:outer membrane-bounded periplasmic space"/>
    <property type="evidence" value="ECO:0007669"/>
    <property type="project" value="TreeGrafter"/>
</dbReference>
<dbReference type="InterPro" id="IPR051313">
    <property type="entry name" value="Bact_iron-sidero_bind"/>
</dbReference>
<dbReference type="Pfam" id="PF01497">
    <property type="entry name" value="Peripla_BP_2"/>
    <property type="match status" value="1"/>
</dbReference>
<evidence type="ECO:0000256" key="4">
    <source>
        <dbReference type="ARBA" id="ARBA00022729"/>
    </source>
</evidence>
<dbReference type="PANTHER" id="PTHR30532:SF26">
    <property type="entry name" value="IRON(3+)-HYDROXAMATE-BINDING PROTEIN FHUD"/>
    <property type="match status" value="1"/>
</dbReference>
<gene>
    <name evidence="8" type="ORF">QD47_03275</name>
</gene>
<comment type="subcellular location">
    <subcellularLocation>
        <location evidence="1">Cell envelope</location>
    </subcellularLocation>
</comment>
<dbReference type="GO" id="GO:1901678">
    <property type="term" value="P:iron coordination entity transport"/>
    <property type="evidence" value="ECO:0007669"/>
    <property type="project" value="UniProtKB-ARBA"/>
</dbReference>
<comment type="similarity">
    <text evidence="2">Belongs to the bacterial solute-binding protein 8 family.</text>
</comment>
<dbReference type="PROSITE" id="PS51257">
    <property type="entry name" value="PROKAR_LIPOPROTEIN"/>
    <property type="match status" value="1"/>
</dbReference>
<reference evidence="8 9" key="1">
    <citation type="submission" date="2014-11" db="EMBL/GenBank/DDBJ databases">
        <title>Draft Genome Sequences of Paenibacillus polymyxa NRRL B-30509 and Paenibacillus terrae NRRL B-30644, Strains from a Poultry Environment that Produce Tridecaptin A and Paenicidins.</title>
        <authorList>
            <person name="van Belkum M.J."/>
            <person name="Lohans C.T."/>
            <person name="Vederas J.C."/>
        </authorList>
    </citation>
    <scope>NUCLEOTIDE SEQUENCE [LARGE SCALE GENOMIC DNA]</scope>
    <source>
        <strain evidence="8 9">NRRL B-30644</strain>
    </source>
</reference>
<dbReference type="Proteomes" id="UP000032534">
    <property type="component" value="Unassembled WGS sequence"/>
</dbReference>
<evidence type="ECO:0000256" key="2">
    <source>
        <dbReference type="ARBA" id="ARBA00008814"/>
    </source>
</evidence>
<comment type="caution">
    <text evidence="8">The sequence shown here is derived from an EMBL/GenBank/DDBJ whole genome shotgun (WGS) entry which is preliminary data.</text>
</comment>
<keyword evidence="9" id="KW-1185">Reference proteome</keyword>
<evidence type="ECO:0000256" key="3">
    <source>
        <dbReference type="ARBA" id="ARBA00022448"/>
    </source>
</evidence>
<dbReference type="OrthoDB" id="2660924at2"/>
<evidence type="ECO:0000313" key="9">
    <source>
        <dbReference type="Proteomes" id="UP000032534"/>
    </source>
</evidence>
<dbReference type="InterPro" id="IPR002491">
    <property type="entry name" value="ABC_transptr_periplasmic_BD"/>
</dbReference>
<keyword evidence="4 6" id="KW-0732">Signal</keyword>
<feature type="region of interest" description="Disordered" evidence="5">
    <location>
        <begin position="31"/>
        <end position="55"/>
    </location>
</feature>
<feature type="signal peptide" evidence="6">
    <location>
        <begin position="1"/>
        <end position="25"/>
    </location>
</feature>
<dbReference type="EMBL" id="JTHP01000003">
    <property type="protein sequence ID" value="KJD47175.1"/>
    <property type="molecule type" value="Genomic_DNA"/>
</dbReference>
<name>A0A0D7X6W4_9BACL</name>
<keyword evidence="3" id="KW-0813">Transport</keyword>
<dbReference type="PATRIC" id="fig|159743.3.peg.707"/>
<feature type="chain" id="PRO_5038878936" evidence="6">
    <location>
        <begin position="26"/>
        <end position="331"/>
    </location>
</feature>
<feature type="compositionally biased region" description="Low complexity" evidence="5">
    <location>
        <begin position="31"/>
        <end position="53"/>
    </location>
</feature>
<dbReference type="RefSeq" id="WP_082067098.1">
    <property type="nucleotide sequence ID" value="NZ_JTHP01000003.1"/>
</dbReference>
<protein>
    <submittedName>
        <fullName evidence="8">Ferrichrome-binding protein</fullName>
    </submittedName>
</protein>
<evidence type="ECO:0000256" key="6">
    <source>
        <dbReference type="SAM" id="SignalP"/>
    </source>
</evidence>
<evidence type="ECO:0000259" key="7">
    <source>
        <dbReference type="PROSITE" id="PS50983"/>
    </source>
</evidence>
<dbReference type="PROSITE" id="PS50983">
    <property type="entry name" value="FE_B12_PBP"/>
    <property type="match status" value="1"/>
</dbReference>
<evidence type="ECO:0000256" key="1">
    <source>
        <dbReference type="ARBA" id="ARBA00004196"/>
    </source>
</evidence>
<sequence>MINKKSTRQYTTMLGLFSLMGALLLGCGTSEKPPANSNTTAPTAGTTASTKTSEVAATRSYTDYRGHTVNIPTAPQRIAYFGENYGDLLVLGVQAVGTSTSMIEGKVYEKQVQNVADLGFPINLEKALELQPDLIITANTDEKQYTALTKIAPTIMFDTFAPLNERLLHLGDLVNKKKAAEDWLAQYKIKEAEMWSKLRANGVKPGETASVFTYYPGDRLFVMGRTGLSQILYEKDGLKPTPLIQKALDEDKGFVQISQEVIGQYAGDRIFILNSPISEAQQSTKQLMKSRLWLQLPAVKQGHVYAQDISKTDSDASTREWLLDELPKLIK</sequence>
<feature type="domain" description="Fe/B12 periplasmic-binding" evidence="7">
    <location>
        <begin position="76"/>
        <end position="331"/>
    </location>
</feature>
<proteinExistence type="inferred from homology"/>
<dbReference type="PANTHER" id="PTHR30532">
    <property type="entry name" value="IRON III DICITRATE-BINDING PERIPLASMIC PROTEIN"/>
    <property type="match status" value="1"/>
</dbReference>